<sequence length="26" mass="2944">MEVVLHPAMEELTVDSSEWWSATAPQ</sequence>
<comment type="caution">
    <text evidence="1">The sequence shown here is derived from an EMBL/GenBank/DDBJ whole genome shotgun (WGS) entry which is preliminary data.</text>
</comment>
<dbReference type="Proteomes" id="UP000485058">
    <property type="component" value="Unassembled WGS sequence"/>
</dbReference>
<feature type="non-terminal residue" evidence="1">
    <location>
        <position position="1"/>
    </location>
</feature>
<accession>A0A699YLZ1</accession>
<name>A0A699YLZ1_HAELA</name>
<keyword evidence="2" id="KW-1185">Reference proteome</keyword>
<protein>
    <submittedName>
        <fullName evidence="1">Uncharacterized protein</fullName>
    </submittedName>
</protein>
<dbReference type="EMBL" id="BLLF01000072">
    <property type="protein sequence ID" value="GFH07069.1"/>
    <property type="molecule type" value="Genomic_DNA"/>
</dbReference>
<dbReference type="AlphaFoldDB" id="A0A699YLZ1"/>
<evidence type="ECO:0000313" key="2">
    <source>
        <dbReference type="Proteomes" id="UP000485058"/>
    </source>
</evidence>
<reference evidence="1 2" key="1">
    <citation type="submission" date="2020-02" db="EMBL/GenBank/DDBJ databases">
        <title>Draft genome sequence of Haematococcus lacustris strain NIES-144.</title>
        <authorList>
            <person name="Morimoto D."/>
            <person name="Nakagawa S."/>
            <person name="Yoshida T."/>
            <person name="Sawayama S."/>
        </authorList>
    </citation>
    <scope>NUCLEOTIDE SEQUENCE [LARGE SCALE GENOMIC DNA]</scope>
    <source>
        <strain evidence="1 2">NIES-144</strain>
    </source>
</reference>
<gene>
    <name evidence="1" type="ORF">HaLaN_01819</name>
</gene>
<proteinExistence type="predicted"/>
<evidence type="ECO:0000313" key="1">
    <source>
        <dbReference type="EMBL" id="GFH07069.1"/>
    </source>
</evidence>
<organism evidence="1 2">
    <name type="scientific">Haematococcus lacustris</name>
    <name type="common">Green alga</name>
    <name type="synonym">Haematococcus pluvialis</name>
    <dbReference type="NCBI Taxonomy" id="44745"/>
    <lineage>
        <taxon>Eukaryota</taxon>
        <taxon>Viridiplantae</taxon>
        <taxon>Chlorophyta</taxon>
        <taxon>core chlorophytes</taxon>
        <taxon>Chlorophyceae</taxon>
        <taxon>CS clade</taxon>
        <taxon>Chlamydomonadales</taxon>
        <taxon>Haematococcaceae</taxon>
        <taxon>Haematococcus</taxon>
    </lineage>
</organism>